<accession>A0ABU2AHZ3</accession>
<sequence>MATVPGTGKIGSTSYIGRTKWARAFYDFAVDGGAVGDIALRGDRIPSGAVILDSLVKVDTALTSGGAATVAVKVESAADVNAADAISGAPWSTTGAKRGDLTATTAPVTTTAARTITATVATAALTAGKFSVAIAYVELT</sequence>
<gene>
    <name evidence="1" type="ORF">J2S69_000551</name>
</gene>
<evidence type="ECO:0000313" key="1">
    <source>
        <dbReference type="EMBL" id="MDR7336832.1"/>
    </source>
</evidence>
<evidence type="ECO:0000313" key="2">
    <source>
        <dbReference type="Proteomes" id="UP001183604"/>
    </source>
</evidence>
<comment type="caution">
    <text evidence="1">The sequence shown here is derived from an EMBL/GenBank/DDBJ whole genome shotgun (WGS) entry which is preliminary data.</text>
</comment>
<proteinExistence type="predicted"/>
<keyword evidence="2" id="KW-1185">Reference proteome</keyword>
<reference evidence="1 2" key="1">
    <citation type="submission" date="2023-07" db="EMBL/GenBank/DDBJ databases">
        <title>Sequencing the genomes of 1000 actinobacteria strains.</title>
        <authorList>
            <person name="Klenk H.-P."/>
        </authorList>
    </citation>
    <scope>NUCLEOTIDE SEQUENCE [LARGE SCALE GENOMIC DNA]</scope>
    <source>
        <strain evidence="1 2">DSM 44724</strain>
    </source>
</reference>
<protein>
    <submittedName>
        <fullName evidence="1">Uncharacterized protein</fullName>
    </submittedName>
</protein>
<name>A0ABU2AHZ3_9ACTN</name>
<dbReference type="EMBL" id="JAVDYD010000001">
    <property type="protein sequence ID" value="MDR7336832.1"/>
    <property type="molecule type" value="Genomic_DNA"/>
</dbReference>
<organism evidence="1 2">
    <name type="scientific">Glycomyces lechevalierae</name>
    <dbReference type="NCBI Taxonomy" id="256034"/>
    <lineage>
        <taxon>Bacteria</taxon>
        <taxon>Bacillati</taxon>
        <taxon>Actinomycetota</taxon>
        <taxon>Actinomycetes</taxon>
        <taxon>Glycomycetales</taxon>
        <taxon>Glycomycetaceae</taxon>
        <taxon>Glycomyces</taxon>
    </lineage>
</organism>
<dbReference type="RefSeq" id="WP_310283823.1">
    <property type="nucleotide sequence ID" value="NZ_BAAAOM010000002.1"/>
</dbReference>
<dbReference type="Proteomes" id="UP001183604">
    <property type="component" value="Unassembled WGS sequence"/>
</dbReference>